<dbReference type="Proteomes" id="UP000054053">
    <property type="component" value="Unassembled WGS sequence"/>
</dbReference>
<gene>
    <name evidence="10" type="ORF">UV8b_00165</name>
    <name evidence="9" type="ORF">UVI_02039150</name>
</gene>
<dbReference type="InterPro" id="IPR007255">
    <property type="entry name" value="COG8"/>
</dbReference>
<comment type="subcellular location">
    <subcellularLocation>
        <location evidence="1">Golgi apparatus membrane</location>
        <topology evidence="1">Peripheral membrane protein</topology>
    </subcellularLocation>
</comment>
<reference evidence="12" key="2">
    <citation type="journal article" date="2016" name="Genome Announc.">
        <title>Genome sequence of Ustilaginoidea virens IPU010, a rice pathogenic fungus causing false smut.</title>
        <authorList>
            <person name="Kumagai T."/>
            <person name="Ishii T."/>
            <person name="Terai G."/>
            <person name="Umemura M."/>
            <person name="Machida M."/>
            <person name="Asai K."/>
        </authorList>
    </citation>
    <scope>NUCLEOTIDE SEQUENCE [LARGE SCALE GENOMIC DNA]</scope>
    <source>
        <strain evidence="12">IPU010</strain>
    </source>
</reference>
<keyword evidence="11" id="KW-1185">Reference proteome</keyword>
<evidence type="ECO:0000256" key="4">
    <source>
        <dbReference type="ARBA" id="ARBA00022448"/>
    </source>
</evidence>
<evidence type="ECO:0000256" key="7">
    <source>
        <dbReference type="ARBA" id="ARBA00023136"/>
    </source>
</evidence>
<name>A0A1B5L8A8_USTVR</name>
<dbReference type="KEGG" id="uvi:66060943"/>
<dbReference type="OrthoDB" id="1661054at2759"/>
<dbReference type="GO" id="GO:0017119">
    <property type="term" value="C:Golgi transport complex"/>
    <property type="evidence" value="ECO:0007669"/>
    <property type="project" value="InterPro"/>
</dbReference>
<evidence type="ECO:0000256" key="8">
    <source>
        <dbReference type="ARBA" id="ARBA00031347"/>
    </source>
</evidence>
<dbReference type="RefSeq" id="XP_042993597.1">
    <property type="nucleotide sequence ID" value="XM_043137663.1"/>
</dbReference>
<dbReference type="GeneID" id="66060943"/>
<dbReference type="AlphaFoldDB" id="A0A1B5L8A8"/>
<dbReference type="PANTHER" id="PTHR21311:SF0">
    <property type="entry name" value="CONSERVED OLIGOMERIC GOLGI COMPLEX SUBUNIT 8"/>
    <property type="match status" value="1"/>
</dbReference>
<comment type="similarity">
    <text evidence="2">Belongs to the COG8 family.</text>
</comment>
<dbReference type="GO" id="GO:0006891">
    <property type="term" value="P:intra-Golgi vesicle-mediated transport"/>
    <property type="evidence" value="ECO:0007669"/>
    <property type="project" value="TreeGrafter"/>
</dbReference>
<evidence type="ECO:0000256" key="5">
    <source>
        <dbReference type="ARBA" id="ARBA00022927"/>
    </source>
</evidence>
<organism evidence="9 12">
    <name type="scientific">Ustilaginoidea virens</name>
    <name type="common">Rice false smut fungus</name>
    <name type="synonym">Villosiclava virens</name>
    <dbReference type="NCBI Taxonomy" id="1159556"/>
    <lineage>
        <taxon>Eukaryota</taxon>
        <taxon>Fungi</taxon>
        <taxon>Dikarya</taxon>
        <taxon>Ascomycota</taxon>
        <taxon>Pezizomycotina</taxon>
        <taxon>Sordariomycetes</taxon>
        <taxon>Hypocreomycetidae</taxon>
        <taxon>Hypocreales</taxon>
        <taxon>Clavicipitaceae</taxon>
        <taxon>Ustilaginoidea</taxon>
    </lineage>
</organism>
<keyword evidence="7" id="KW-0472">Membrane</keyword>
<keyword evidence="5" id="KW-0653">Protein transport</keyword>
<protein>
    <recommendedName>
        <fullName evidence="3">Conserved oligomeric Golgi complex subunit 8</fullName>
    </recommendedName>
    <alternativeName>
        <fullName evidence="8">Component of oligomeric Golgi complex 8</fullName>
    </alternativeName>
</protein>
<proteinExistence type="inferred from homology"/>
<dbReference type="EMBL" id="BBTG02000021">
    <property type="protein sequence ID" value="GAO19918.1"/>
    <property type="molecule type" value="Genomic_DNA"/>
</dbReference>
<reference evidence="9" key="1">
    <citation type="journal article" date="2016" name="Genome Announc.">
        <title>Genome Sequence of Ustilaginoidea virens IPU010, a Rice Pathogenic Fungus Causing False Smut.</title>
        <authorList>
            <person name="Kumagai T."/>
            <person name="Ishii T."/>
            <person name="Terai G."/>
            <person name="Umemura M."/>
            <person name="Machida M."/>
            <person name="Asai K."/>
        </authorList>
    </citation>
    <scope>NUCLEOTIDE SEQUENCE [LARGE SCALE GENOMIC DNA]</scope>
    <source>
        <strain evidence="9">IPU010</strain>
    </source>
</reference>
<evidence type="ECO:0000256" key="6">
    <source>
        <dbReference type="ARBA" id="ARBA00023034"/>
    </source>
</evidence>
<evidence type="ECO:0000313" key="10">
    <source>
        <dbReference type="EMBL" id="QUC15924.1"/>
    </source>
</evidence>
<evidence type="ECO:0000256" key="2">
    <source>
        <dbReference type="ARBA" id="ARBA00006419"/>
    </source>
</evidence>
<dbReference type="GO" id="GO:0015031">
    <property type="term" value="P:protein transport"/>
    <property type="evidence" value="ECO:0007669"/>
    <property type="project" value="UniProtKB-KW"/>
</dbReference>
<dbReference type="Proteomes" id="UP000027002">
    <property type="component" value="Chromosome 1"/>
</dbReference>
<dbReference type="PANTHER" id="PTHR21311">
    <property type="entry name" value="CONSERVED OLIGOMERIC GOLGI COMPLEX COMPONENT 8"/>
    <property type="match status" value="1"/>
</dbReference>
<dbReference type="EMBL" id="CP072753">
    <property type="protein sequence ID" value="QUC15924.1"/>
    <property type="molecule type" value="Genomic_DNA"/>
</dbReference>
<keyword evidence="4" id="KW-0813">Transport</keyword>
<evidence type="ECO:0000256" key="3">
    <source>
        <dbReference type="ARBA" id="ARBA00020983"/>
    </source>
</evidence>
<keyword evidence="6" id="KW-0333">Golgi apparatus</keyword>
<dbReference type="GO" id="GO:0000139">
    <property type="term" value="C:Golgi membrane"/>
    <property type="evidence" value="ECO:0007669"/>
    <property type="project" value="UniProtKB-SubCell"/>
</dbReference>
<dbReference type="Pfam" id="PF04124">
    <property type="entry name" value="Dor1"/>
    <property type="match status" value="1"/>
</dbReference>
<accession>A0A1B5L8A8</accession>
<evidence type="ECO:0000313" key="9">
    <source>
        <dbReference type="EMBL" id="GAO19918.1"/>
    </source>
</evidence>
<evidence type="ECO:0000313" key="12">
    <source>
        <dbReference type="Proteomes" id="UP000054053"/>
    </source>
</evidence>
<evidence type="ECO:0000256" key="1">
    <source>
        <dbReference type="ARBA" id="ARBA00004395"/>
    </source>
</evidence>
<reference evidence="10" key="3">
    <citation type="submission" date="2020-03" db="EMBL/GenBank/DDBJ databases">
        <title>A mixture of massive structural variations and highly conserved coding sequences in Ustilaginoidea virens genome.</title>
        <authorList>
            <person name="Zhang K."/>
            <person name="Zhao Z."/>
            <person name="Zhang Z."/>
            <person name="Li Y."/>
            <person name="Hsiang T."/>
            <person name="Sun W."/>
        </authorList>
    </citation>
    <scope>NUCLEOTIDE SEQUENCE</scope>
    <source>
        <strain evidence="10">UV-8b</strain>
    </source>
</reference>
<evidence type="ECO:0000313" key="11">
    <source>
        <dbReference type="Proteomes" id="UP000027002"/>
    </source>
</evidence>
<sequence length="414" mass="46013">MTEALNEQLLGPDLASDVTAVAYLEYLAGQPVDSLRNFEPQNLSHALYLLLRSVQSLSKKSYEFIVDSATDHTSLEQLLPILRTRSNDLMHLVPRIDQEAERFSNGFSKVSDNIINKRKQALRQLHNSGRLVDLMGLPALLKSAIKSNAAANYSSALDIYAHAHRLASLYPTSSLVISVTNEATTALKQMAEDLMASLKTTNLKLASGLRTVGWLKRIIPVLVSETSMEQALPAIFLVCRLNALILTLDALHPLKELADKEGVRHTTYVSQMWSGGQHTERYLKRFIEVFREHSFSLVSVSKSVDASFANSSGLKDNVLYPFPPILACFPLHMVGLLLDTLQLYLPNIKDKTSRESIFTQLLYCAGSLGRLGVDFGMLLSVIGMNEWIGIVKRHRLLAGRLESVIGDYRGNQSF</sequence>